<evidence type="ECO:0008006" key="3">
    <source>
        <dbReference type="Google" id="ProtNLM"/>
    </source>
</evidence>
<organism evidence="1 2">
    <name type="scientific">Candidatus Endobugula sertula</name>
    <name type="common">Bugula neritina bacterial symbiont</name>
    <dbReference type="NCBI Taxonomy" id="62101"/>
    <lineage>
        <taxon>Bacteria</taxon>
        <taxon>Pseudomonadati</taxon>
        <taxon>Pseudomonadota</taxon>
        <taxon>Gammaproteobacteria</taxon>
        <taxon>Cellvibrionales</taxon>
        <taxon>Cellvibrionaceae</taxon>
        <taxon>Candidatus Endobugula</taxon>
    </lineage>
</organism>
<evidence type="ECO:0000313" key="2">
    <source>
        <dbReference type="Proteomes" id="UP000242502"/>
    </source>
</evidence>
<dbReference type="PANTHER" id="PTHR32432">
    <property type="entry name" value="CELL DIVISION PROTEIN FTSA-RELATED"/>
    <property type="match status" value="1"/>
</dbReference>
<dbReference type="EMBL" id="MDLC01000031">
    <property type="protein sequence ID" value="ODS23341.1"/>
    <property type="molecule type" value="Genomic_DNA"/>
</dbReference>
<dbReference type="Gene3D" id="3.30.420.40">
    <property type="match status" value="2"/>
</dbReference>
<dbReference type="SUPFAM" id="SSF53067">
    <property type="entry name" value="Actin-like ATPase domain"/>
    <property type="match status" value="1"/>
</dbReference>
<evidence type="ECO:0000313" key="1">
    <source>
        <dbReference type="EMBL" id="ODS23341.1"/>
    </source>
</evidence>
<dbReference type="STRING" id="62101.AB835_09295"/>
<name>A0A1D2QP32_9GAMM</name>
<dbReference type="Proteomes" id="UP000242502">
    <property type="component" value="Unassembled WGS sequence"/>
</dbReference>
<dbReference type="PANTHER" id="PTHR32432:SF3">
    <property type="entry name" value="ETHANOLAMINE UTILIZATION PROTEIN EUTJ"/>
    <property type="match status" value="1"/>
</dbReference>
<accession>A0A1D2QP32</accession>
<proteinExistence type="predicted"/>
<dbReference type="Gene3D" id="3.30.1490.300">
    <property type="match status" value="1"/>
</dbReference>
<dbReference type="InterPro" id="IPR050696">
    <property type="entry name" value="FtsA/MreB"/>
</dbReference>
<dbReference type="AlphaFoldDB" id="A0A1D2QP32"/>
<gene>
    <name evidence="1" type="ORF">AB835_09295</name>
</gene>
<protein>
    <recommendedName>
        <fullName evidence="3">SHS2 domain-containing protein</fullName>
    </recommendedName>
</protein>
<sequence length="306" mass="34656">MLGLFGKHKQAVTVGMQIASGGLSFLVLDVKSRVQPKIKDYVSYTIANGEPLDQLAINIKQYVEENRILKAKSCFVLDDEDYQLLTVESPKVPDDELREAVTWKIKDLITFPIDDVLIDVFLFPENNRSTKKIANVVVHRDVIQNISSFVESVGLNLLAIDVPEMSYRNYIETTEYHEKSIAVVLIKENYGKLIVVQNSHVLFSRSFSIPYNGGLFDNLPESEIALELQRSLDYYERQLKQIVPSRVIFVGENITDDKVTAVIRESLNQEVIIGKVENLADSENQHLYSGRLVAAYGGALRKELYL</sequence>
<reference evidence="1 2" key="1">
    <citation type="journal article" date="2016" name="Appl. Environ. Microbiol.">
        <title>Lack of Overt Genome Reduction in the Bryostatin-Producing Bryozoan Symbiont "Candidatus Endobugula sertula".</title>
        <authorList>
            <person name="Miller I.J."/>
            <person name="Vanee N."/>
            <person name="Fong S.S."/>
            <person name="Lim-Fong G.E."/>
            <person name="Kwan J.C."/>
        </authorList>
    </citation>
    <scope>NUCLEOTIDE SEQUENCE [LARGE SCALE GENOMIC DNA]</scope>
    <source>
        <strain evidence="1">AB1-4</strain>
    </source>
</reference>
<comment type="caution">
    <text evidence="1">The sequence shown here is derived from an EMBL/GenBank/DDBJ whole genome shotgun (WGS) entry which is preliminary data.</text>
</comment>
<dbReference type="InterPro" id="IPR043129">
    <property type="entry name" value="ATPase_NBD"/>
</dbReference>